<dbReference type="Proteomes" id="UP000717585">
    <property type="component" value="Unassembled WGS sequence"/>
</dbReference>
<sequence length="216" mass="24525">MSITCPRMDQTWTESPIAVDCFSNWPQGDPHASAMHFSRSILLNQEKAIRLSENVIIPADIWDHGNKDHLNGVNAQTDLFLEVATALQRLHESTSRSDDDDRRNQLIEVLKNVPAWRMASERGRTTETVGRFFKSLGLAKPQVPAAPYPVAVRRMIEAYLSIAAWLDTDVPADLDMSVRQLSAAIVQLLSFVHADVTHQLQQRLKQRRQKFSRLSR</sequence>
<proteinExistence type="predicted"/>
<gene>
    <name evidence="1" type="ORF">J8273_8347</name>
</gene>
<dbReference type="EMBL" id="JAHDYR010000066">
    <property type="protein sequence ID" value="KAG9390307.1"/>
    <property type="molecule type" value="Genomic_DNA"/>
</dbReference>
<evidence type="ECO:0000313" key="1">
    <source>
        <dbReference type="EMBL" id="KAG9390307.1"/>
    </source>
</evidence>
<protein>
    <submittedName>
        <fullName evidence="1">Uncharacterized protein</fullName>
    </submittedName>
</protein>
<evidence type="ECO:0000313" key="2">
    <source>
        <dbReference type="Proteomes" id="UP000717585"/>
    </source>
</evidence>
<keyword evidence="2" id="KW-1185">Reference proteome</keyword>
<name>A0A8J6E184_9EUKA</name>
<reference evidence="1" key="1">
    <citation type="submission" date="2021-05" db="EMBL/GenBank/DDBJ databases">
        <title>A free-living protist that lacks canonical eukaryotic 1 DNA replication and segregation systems.</title>
        <authorList>
            <person name="Salas-Leiva D.E."/>
            <person name="Tromer E.C."/>
            <person name="Curtis B.A."/>
            <person name="Jerlstrom-Hultqvist J."/>
            <person name="Kolisko M."/>
            <person name="Yi Z."/>
            <person name="Salas-Leiva J.S."/>
            <person name="Gallot-Lavallee L."/>
            <person name="Kops G.J.P.L."/>
            <person name="Archibald J.M."/>
            <person name="Simpson A.G.B."/>
            <person name="Roger A.J."/>
        </authorList>
    </citation>
    <scope>NUCLEOTIDE SEQUENCE</scope>
    <source>
        <strain evidence="1">BICM</strain>
    </source>
</reference>
<dbReference type="AlphaFoldDB" id="A0A8J6E184"/>
<accession>A0A8J6E184</accession>
<organism evidence="1 2">
    <name type="scientific">Carpediemonas membranifera</name>
    <dbReference type="NCBI Taxonomy" id="201153"/>
    <lineage>
        <taxon>Eukaryota</taxon>
        <taxon>Metamonada</taxon>
        <taxon>Carpediemonas-like organisms</taxon>
        <taxon>Carpediemonas</taxon>
    </lineage>
</organism>
<comment type="caution">
    <text evidence="1">The sequence shown here is derived from an EMBL/GenBank/DDBJ whole genome shotgun (WGS) entry which is preliminary data.</text>
</comment>